<comment type="subcellular location">
    <subcellularLocation>
        <location evidence="1">Cytoplasm</location>
        <location evidence="1">Myofibril</location>
        <location evidence="1">Sarcomere</location>
    </subcellularLocation>
</comment>
<dbReference type="InterPro" id="IPR036705">
    <property type="entry name" value="Ribosyl_crysJ1_sf"/>
</dbReference>
<evidence type="ECO:0000256" key="6">
    <source>
        <dbReference type="ARBA" id="ARBA00042849"/>
    </source>
</evidence>
<dbReference type="STRING" id="7719.ENSCINP00000033809"/>
<keyword evidence="3" id="KW-0963">Cytoplasm</keyword>
<dbReference type="HOGENOM" id="CLU_047061_0_0_1"/>
<comment type="similarity">
    <text evidence="2">Belongs to the ADP-ribosylglycohydrolase family.</text>
</comment>
<dbReference type="Gene3D" id="1.10.4080.10">
    <property type="entry name" value="ADP-ribosylation/Crystallin J1"/>
    <property type="match status" value="1"/>
</dbReference>
<feature type="binding site" evidence="8">
    <location>
        <position position="311"/>
    </location>
    <ligand>
        <name>Mg(2+)</name>
        <dbReference type="ChEBI" id="CHEBI:18420"/>
        <label>1</label>
    </ligand>
</feature>
<dbReference type="GO" id="GO:0000287">
    <property type="term" value="F:magnesium ion binding"/>
    <property type="evidence" value="ECO:0007669"/>
    <property type="project" value="InterPro"/>
</dbReference>
<evidence type="ECO:0000256" key="5">
    <source>
        <dbReference type="ARBA" id="ARBA00041334"/>
    </source>
</evidence>
<dbReference type="GO" id="GO:0003875">
    <property type="term" value="F:ADP-ribosylarginine hydrolase activity"/>
    <property type="evidence" value="ECO:0007669"/>
    <property type="project" value="InterPro"/>
</dbReference>
<dbReference type="GO" id="GO:0051725">
    <property type="term" value="P:protein de-ADP-ribosylation"/>
    <property type="evidence" value="ECO:0007669"/>
    <property type="project" value="InterPro"/>
</dbReference>
<accession>H2XVX5</accession>
<dbReference type="PANTHER" id="PTHR16222">
    <property type="entry name" value="ADP-RIBOSYLGLYCOHYDROLASE"/>
    <property type="match status" value="1"/>
</dbReference>
<dbReference type="PIRSF" id="PIRSF016939">
    <property type="entry name" value="ADP_ribslarg_hdr"/>
    <property type="match status" value="1"/>
</dbReference>
<dbReference type="Ensembl" id="ENSCINT00000035193.1">
    <property type="protein sequence ID" value="ENSCINP00000033809.1"/>
    <property type="gene ID" value="ENSCING00000020514.1"/>
</dbReference>
<dbReference type="InterPro" id="IPR012108">
    <property type="entry name" value="ADP-ribosylarg_hydro"/>
</dbReference>
<protein>
    <recommendedName>
        <fullName evidence="4">Inactive ADP-ribosyltransferase ARH2</fullName>
    </recommendedName>
    <alternativeName>
        <fullName evidence="5">ADP-ribosylhydrolase-like protein 1</fullName>
    </alternativeName>
    <alternativeName>
        <fullName evidence="6">[Protein ADP-ribosylarginine] hydrolase-like protein 1</fullName>
    </alternativeName>
</protein>
<reference evidence="9" key="2">
    <citation type="submission" date="2025-08" db="UniProtKB">
        <authorList>
            <consortium name="Ensembl"/>
        </authorList>
    </citation>
    <scope>IDENTIFICATION</scope>
</reference>
<feature type="binding site" evidence="8">
    <location>
        <position position="310"/>
    </location>
    <ligand>
        <name>Mg(2+)</name>
        <dbReference type="ChEBI" id="CHEBI:18420"/>
        <label>1</label>
    </ligand>
</feature>
<feature type="binding site" evidence="8">
    <location>
        <position position="57"/>
    </location>
    <ligand>
        <name>Mg(2+)</name>
        <dbReference type="ChEBI" id="CHEBI:18420"/>
        <label>1</label>
    </ligand>
</feature>
<evidence type="ECO:0000256" key="3">
    <source>
        <dbReference type="ARBA" id="ARBA00022490"/>
    </source>
</evidence>
<dbReference type="GeneTree" id="ENSGT00940000169844"/>
<feature type="binding site" evidence="8">
    <location>
        <position position="58"/>
    </location>
    <ligand>
        <name>Mg(2+)</name>
        <dbReference type="ChEBI" id="CHEBI:18420"/>
        <label>1</label>
    </ligand>
</feature>
<dbReference type="OMA" id="LVTDFWC"/>
<reference evidence="10" key="1">
    <citation type="journal article" date="2002" name="Science">
        <title>The draft genome of Ciona intestinalis: insights into chordate and vertebrate origins.</title>
        <authorList>
            <person name="Dehal P."/>
            <person name="Satou Y."/>
            <person name="Campbell R.K."/>
            <person name="Chapman J."/>
            <person name="Degnan B."/>
            <person name="De Tomaso A."/>
            <person name="Davidson B."/>
            <person name="Di Gregorio A."/>
            <person name="Gelpke M."/>
            <person name="Goodstein D.M."/>
            <person name="Harafuji N."/>
            <person name="Hastings K.E."/>
            <person name="Ho I."/>
            <person name="Hotta K."/>
            <person name="Huang W."/>
            <person name="Kawashima T."/>
            <person name="Lemaire P."/>
            <person name="Martinez D."/>
            <person name="Meinertzhagen I.A."/>
            <person name="Necula S."/>
            <person name="Nonaka M."/>
            <person name="Putnam N."/>
            <person name="Rash S."/>
            <person name="Saiga H."/>
            <person name="Satake M."/>
            <person name="Terry A."/>
            <person name="Yamada L."/>
            <person name="Wang H.G."/>
            <person name="Awazu S."/>
            <person name="Azumi K."/>
            <person name="Boore J."/>
            <person name="Branno M."/>
            <person name="Chin-Bow S."/>
            <person name="DeSantis R."/>
            <person name="Doyle S."/>
            <person name="Francino P."/>
            <person name="Keys D.N."/>
            <person name="Haga S."/>
            <person name="Hayashi H."/>
            <person name="Hino K."/>
            <person name="Imai K.S."/>
            <person name="Inaba K."/>
            <person name="Kano S."/>
            <person name="Kobayashi K."/>
            <person name="Kobayashi M."/>
            <person name="Lee B.I."/>
            <person name="Makabe K.W."/>
            <person name="Manohar C."/>
            <person name="Matassi G."/>
            <person name="Medina M."/>
            <person name="Mochizuki Y."/>
            <person name="Mount S."/>
            <person name="Morishita T."/>
            <person name="Miura S."/>
            <person name="Nakayama A."/>
            <person name="Nishizaka S."/>
            <person name="Nomoto H."/>
            <person name="Ohta F."/>
            <person name="Oishi K."/>
            <person name="Rigoutsos I."/>
            <person name="Sano M."/>
            <person name="Sasaki A."/>
            <person name="Sasakura Y."/>
            <person name="Shoguchi E."/>
            <person name="Shin-i T."/>
            <person name="Spagnuolo A."/>
            <person name="Stainier D."/>
            <person name="Suzuki M.M."/>
            <person name="Tassy O."/>
            <person name="Takatori N."/>
            <person name="Tokuoka M."/>
            <person name="Yagi K."/>
            <person name="Yoshizaki F."/>
            <person name="Wada S."/>
            <person name="Zhang C."/>
            <person name="Hyatt P.D."/>
            <person name="Larimer F."/>
            <person name="Detter C."/>
            <person name="Doggett N."/>
            <person name="Glavina T."/>
            <person name="Hawkins T."/>
            <person name="Richardson P."/>
            <person name="Lucas S."/>
            <person name="Kohara Y."/>
            <person name="Levine M."/>
            <person name="Satoh N."/>
            <person name="Rokhsar D.S."/>
        </authorList>
    </citation>
    <scope>NUCLEOTIDE SEQUENCE [LARGE SCALE GENOMIC DNA]</scope>
</reference>
<comment type="function">
    <text evidence="7">Required for myofibril assembly and outgrowth of the cardiac chambers in the developing heart. Appears to be catalytically inactive, showing no activity against O-acetyl-ADP-ribose.</text>
</comment>
<comment type="cofactor">
    <cofactor evidence="8">
        <name>Mg(2+)</name>
        <dbReference type="ChEBI" id="CHEBI:18420"/>
    </cofactor>
    <text evidence="8">Binds 2 magnesium ions per subunit.</text>
</comment>
<dbReference type="GO" id="GO:0030017">
    <property type="term" value="C:sarcomere"/>
    <property type="evidence" value="ECO:0007669"/>
    <property type="project" value="UniProtKB-SubCell"/>
</dbReference>
<evidence type="ECO:0000256" key="8">
    <source>
        <dbReference type="PIRSR" id="PIRSR605502-1"/>
    </source>
</evidence>
<keyword evidence="8" id="KW-0479">Metal-binding</keyword>
<dbReference type="SUPFAM" id="SSF101478">
    <property type="entry name" value="ADP-ribosylglycohydrolase"/>
    <property type="match status" value="1"/>
</dbReference>
<dbReference type="PANTHER" id="PTHR16222:SF23">
    <property type="entry name" value="INACTIVE ADP-RIBOSYLTRANSFERASE ARH2"/>
    <property type="match status" value="1"/>
</dbReference>
<proteinExistence type="inferred from homology"/>
<evidence type="ECO:0000256" key="2">
    <source>
        <dbReference type="ARBA" id="ARBA00010702"/>
    </source>
</evidence>
<evidence type="ECO:0000313" key="9">
    <source>
        <dbReference type="Ensembl" id="ENSCINP00000033809.1"/>
    </source>
</evidence>
<keyword evidence="8" id="KW-0460">Magnesium</keyword>
<reference evidence="9" key="3">
    <citation type="submission" date="2025-09" db="UniProtKB">
        <authorList>
            <consortium name="Ensembl"/>
        </authorList>
    </citation>
    <scope>IDENTIFICATION</scope>
</reference>
<dbReference type="AlphaFoldDB" id="H2XVX5"/>
<evidence type="ECO:0000313" key="10">
    <source>
        <dbReference type="Proteomes" id="UP000008144"/>
    </source>
</evidence>
<dbReference type="InterPro" id="IPR005502">
    <property type="entry name" value="Ribosyl_crysJ1"/>
</dbReference>
<dbReference type="Proteomes" id="UP000008144">
    <property type="component" value="Unassembled WGS sequence"/>
</dbReference>
<evidence type="ECO:0000256" key="4">
    <source>
        <dbReference type="ARBA" id="ARBA00040586"/>
    </source>
</evidence>
<dbReference type="InterPro" id="IPR050792">
    <property type="entry name" value="ADP-ribosylglycohydrolase"/>
</dbReference>
<organism evidence="9 10">
    <name type="scientific">Ciona intestinalis</name>
    <name type="common">Transparent sea squirt</name>
    <name type="synonym">Ascidia intestinalis</name>
    <dbReference type="NCBI Taxonomy" id="7719"/>
    <lineage>
        <taxon>Eukaryota</taxon>
        <taxon>Metazoa</taxon>
        <taxon>Chordata</taxon>
        <taxon>Tunicata</taxon>
        <taxon>Ascidiacea</taxon>
        <taxon>Phlebobranchia</taxon>
        <taxon>Cionidae</taxon>
        <taxon>Ciona</taxon>
    </lineage>
</organism>
<dbReference type="Pfam" id="PF03747">
    <property type="entry name" value="ADP_ribosyl_GH"/>
    <property type="match status" value="1"/>
</dbReference>
<evidence type="ECO:0000256" key="7">
    <source>
        <dbReference type="ARBA" id="ARBA00046181"/>
    </source>
</evidence>
<keyword evidence="10" id="KW-1185">Reference proteome</keyword>
<sequence>MENYRCAMLLSAVGDAMGYKNGEWEQNPSGCEIMKELDSFGGFGAISLEADTWPVSDDTIMHMATARALVEKANSKKDELFSEMASCYVDAIESASARRPDPSYLEGCASLRPGRTMGWHVPFNRHGTGFGAASKAMCIGLVYWKPTQQKELIRIALESGRMTHNHPLGFTGSVCTALFTSFILQSKPIVTWGRSILSSFDIMKAYCKKTIRSNQEYREHWCYFETKWEIYLKQRGILNEGEDVVKFPPKYDMETREKIYKSWSSEGRAGRRGHDAPMIAYDALMVAQQSSGNKWQELCYHAMIHGGESDSTGCIAGFWYGLMYGLEGIPLGHYDHIEFKDELEELAAKLYETSRPNK</sequence>
<name>H2XVX5_CIOIN</name>
<dbReference type="InParanoid" id="H2XVX5"/>
<evidence type="ECO:0000256" key="1">
    <source>
        <dbReference type="ARBA" id="ARBA00004204"/>
    </source>
</evidence>
<feature type="binding site" evidence="8">
    <location>
        <position position="56"/>
    </location>
    <ligand>
        <name>Mg(2+)</name>
        <dbReference type="ChEBI" id="CHEBI:18420"/>
        <label>1</label>
    </ligand>
</feature>